<dbReference type="NCBIfam" id="TIGR02100">
    <property type="entry name" value="glgX_debranch"/>
    <property type="match status" value="1"/>
</dbReference>
<feature type="region of interest" description="Disordered" evidence="4">
    <location>
        <begin position="467"/>
        <end position="497"/>
    </location>
</feature>
<feature type="domain" description="Glycosyl hydrolase family 13 catalytic" evidence="5">
    <location>
        <begin position="172"/>
        <end position="573"/>
    </location>
</feature>
<evidence type="ECO:0000256" key="1">
    <source>
        <dbReference type="ARBA" id="ARBA00008061"/>
    </source>
</evidence>
<keyword evidence="7" id="KW-1185">Reference proteome</keyword>
<accession>A0A2P2EDB1</accession>
<dbReference type="GO" id="GO:0005980">
    <property type="term" value="P:glycogen catabolic process"/>
    <property type="evidence" value="ECO:0007669"/>
    <property type="project" value="InterPro"/>
</dbReference>
<dbReference type="AlphaFoldDB" id="A0A2P2EDB1"/>
<dbReference type="Pfam" id="PF02922">
    <property type="entry name" value="CBM_48"/>
    <property type="match status" value="1"/>
</dbReference>
<evidence type="ECO:0000256" key="4">
    <source>
        <dbReference type="SAM" id="MobiDB-lite"/>
    </source>
</evidence>
<dbReference type="InterPro" id="IPR004193">
    <property type="entry name" value="Glyco_hydro_13_N"/>
</dbReference>
<dbReference type="CDD" id="cd11326">
    <property type="entry name" value="AmyAc_Glg_debranch"/>
    <property type="match status" value="1"/>
</dbReference>
<dbReference type="SUPFAM" id="SSF81296">
    <property type="entry name" value="E set domains"/>
    <property type="match status" value="1"/>
</dbReference>
<dbReference type="CDD" id="cd02856">
    <property type="entry name" value="E_set_GDE_Isoamylase_N"/>
    <property type="match status" value="1"/>
</dbReference>
<gene>
    <name evidence="6" type="primary">glgX</name>
    <name evidence="6" type="ORF">PbB2_02713</name>
</gene>
<feature type="compositionally biased region" description="Basic and acidic residues" evidence="4">
    <location>
        <begin position="475"/>
        <end position="484"/>
    </location>
</feature>
<dbReference type="RefSeq" id="WP_108985875.1">
    <property type="nucleotide sequence ID" value="NZ_BFBR01000009.1"/>
</dbReference>
<dbReference type="InterPro" id="IPR013783">
    <property type="entry name" value="Ig-like_fold"/>
</dbReference>
<dbReference type="InterPro" id="IPR017853">
    <property type="entry name" value="GH"/>
</dbReference>
<evidence type="ECO:0000259" key="5">
    <source>
        <dbReference type="SMART" id="SM00642"/>
    </source>
</evidence>
<keyword evidence="2" id="KW-0378">Hydrolase</keyword>
<evidence type="ECO:0000256" key="2">
    <source>
        <dbReference type="ARBA" id="ARBA00022801"/>
    </source>
</evidence>
<dbReference type="Proteomes" id="UP000245086">
    <property type="component" value="Unassembled WGS sequence"/>
</dbReference>
<dbReference type="SMART" id="SM00642">
    <property type="entry name" value="Aamy"/>
    <property type="match status" value="1"/>
</dbReference>
<dbReference type="Gene3D" id="3.20.20.80">
    <property type="entry name" value="Glycosidases"/>
    <property type="match status" value="1"/>
</dbReference>
<evidence type="ECO:0000256" key="3">
    <source>
        <dbReference type="ARBA" id="ARBA00023295"/>
    </source>
</evidence>
<evidence type="ECO:0000313" key="6">
    <source>
        <dbReference type="EMBL" id="GBF59021.1"/>
    </source>
</evidence>
<dbReference type="SUPFAM" id="SSF51445">
    <property type="entry name" value="(Trans)glycosidases"/>
    <property type="match status" value="1"/>
</dbReference>
<comment type="similarity">
    <text evidence="1">Belongs to the glycosyl hydrolase 13 family.</text>
</comment>
<reference evidence="6 7" key="1">
    <citation type="journal article" date="2018" name="Genome Announc.">
        <title>Draft Genome Sequence of "Candidatus Phycosocius bacilliformis," an Alphaproteobacterial Ectosymbiont of the Hydrocarbon-Producing Green Alga Botryococcus braunii.</title>
        <authorList>
            <person name="Tanabe Y."/>
            <person name="Yamaguchi H."/>
            <person name="Watanabe M.M."/>
        </authorList>
    </citation>
    <scope>NUCLEOTIDE SEQUENCE [LARGE SCALE GENOMIC DNA]</scope>
    <source>
        <strain evidence="6 7">BOTRYCO-2</strain>
    </source>
</reference>
<organism evidence="6 7">
    <name type="scientific">Candidatus Phycosocius bacilliformis</name>
    <dbReference type="NCBI Taxonomy" id="1445552"/>
    <lineage>
        <taxon>Bacteria</taxon>
        <taxon>Pseudomonadati</taxon>
        <taxon>Pseudomonadota</taxon>
        <taxon>Alphaproteobacteria</taxon>
        <taxon>Caulobacterales</taxon>
        <taxon>Caulobacterales incertae sedis</taxon>
        <taxon>Candidatus Phycosocius</taxon>
    </lineage>
</organism>
<dbReference type="PANTHER" id="PTHR43002">
    <property type="entry name" value="GLYCOGEN DEBRANCHING ENZYME"/>
    <property type="match status" value="1"/>
</dbReference>
<dbReference type="InterPro" id="IPR013780">
    <property type="entry name" value="Glyco_hydro_b"/>
</dbReference>
<dbReference type="OrthoDB" id="3236218at2"/>
<sequence>MLVKLTPGSPAPMGATPVEGGVNFAVFSAHAVRVELVIFSPDGRAEIGRADLPARDGDIWHGFAPRLGSGTVYGYRVHGPYQPSQGHLFNPHKLLLDPYAKSLTGSFSWGPEHYGYFYESHDPDSQADTRDNAARCVKAVVVDPSTLPPLPSHSARPWRDTIIYEMHAKGFTMMMPGLSDREKGTLAGLSTPAALDYLSALGITTLELLPLHHFIHDRFLVDQGLKNYWGYNTLNYFVPQLEYGMEDSKTEMRRFVEAAHDRKLDVWIDVVYNHTCEGNRHGPTLAYRGLDNASYYRLNPQNPAQYDDISGCGATLNAAHPQVQALIVESLSHWAEFYGIDGFRFDIAPSLSLDTSGRFNSHGPIFDAIRRDRRLTGKRLVAEAWDARGGYYVGDFPLDWADWNGKARDSIRQFWRGDQDKARDFAKALAGSPDLFRHKGKPVSASVNFVTCHDGFPLVDLTRYSRKHNHGNGENNRDGGDHDFSANYGVEGPSGDDKITHLRERQARNMLTSAFMCFGTPMLLAGDEIGRTQGGNNNAYSQDNPVSWIDWSLLQTKAGASQLSFTRQLISLRKQMFAGFPDGHPNGVGEREPTISWWTVWGRPMCPDDWADPLTHCFAAIYEPGGWLILINASAEDANFILPPTAAGIWRLALSTADPSRPAGEHVAAGGQTLKLPAHSLKIFSHDPSRKIGKTGHGF</sequence>
<dbReference type="InterPro" id="IPR014756">
    <property type="entry name" value="Ig_E-set"/>
</dbReference>
<protein>
    <submittedName>
        <fullName evidence="6">Glycogen operon protein GlgX</fullName>
    </submittedName>
</protein>
<dbReference type="InterPro" id="IPR006047">
    <property type="entry name" value="GH13_cat_dom"/>
</dbReference>
<proteinExistence type="inferred from homology"/>
<dbReference type="EMBL" id="BFBR01000009">
    <property type="protein sequence ID" value="GBF59021.1"/>
    <property type="molecule type" value="Genomic_DNA"/>
</dbReference>
<keyword evidence="3" id="KW-0326">Glycosidase</keyword>
<dbReference type="Gene3D" id="2.60.40.10">
    <property type="entry name" value="Immunoglobulins"/>
    <property type="match status" value="1"/>
</dbReference>
<dbReference type="Gene3D" id="2.60.40.1180">
    <property type="entry name" value="Golgi alpha-mannosidase II"/>
    <property type="match status" value="1"/>
</dbReference>
<dbReference type="Pfam" id="PF00128">
    <property type="entry name" value="Alpha-amylase"/>
    <property type="match status" value="1"/>
</dbReference>
<dbReference type="InterPro" id="IPR044505">
    <property type="entry name" value="GlgX_Isoamylase_N_E_set"/>
</dbReference>
<dbReference type="GO" id="GO:0004135">
    <property type="term" value="F:amylo-alpha-1,6-glucosidase activity"/>
    <property type="evidence" value="ECO:0007669"/>
    <property type="project" value="InterPro"/>
</dbReference>
<comment type="caution">
    <text evidence="6">The sequence shown here is derived from an EMBL/GenBank/DDBJ whole genome shotgun (WGS) entry which is preliminary data.</text>
</comment>
<dbReference type="SUPFAM" id="SSF51011">
    <property type="entry name" value="Glycosyl hydrolase domain"/>
    <property type="match status" value="1"/>
</dbReference>
<evidence type="ECO:0000313" key="7">
    <source>
        <dbReference type="Proteomes" id="UP000245086"/>
    </source>
</evidence>
<dbReference type="InterPro" id="IPR011837">
    <property type="entry name" value="Glycogen_debranch_GlgX"/>
</dbReference>
<name>A0A2P2EDB1_9PROT</name>